<dbReference type="InterPro" id="IPR046755">
    <property type="entry name" value="VAS1_LD"/>
</dbReference>
<evidence type="ECO:0000313" key="9">
    <source>
        <dbReference type="Ensembl" id="ENSCPIP00010006690.1"/>
    </source>
</evidence>
<sequence length="427" mass="47886">MSVFRTGRSQWNPDPALHEGHIVSAQELAVLLQPVFTPNPSNLVLFLQERLSIDDFTYYSESYGNKNPFQNVQEILQSSPSSLVLPAVDCKATRDLLSFLQASGDWNLKNLTNLDISHLEVNTPEPNLLLIQLPHTSDLNEISTLEAIAENDKIIGRLTRDLQERGIHFSVIYTAVRPSRISRKPDVMWKLRRQLMATEEEDDSSYPPLNVTTGNNTCILFYASNFSLVVNGSVLIELTEATFVTRSVDISSSTCSDANTTLSLKYTKPVNGINSLEIRFLMTNMFNGGSARNWFTLDSVEIVQDEEKLAKYNVSVISAPAEYSFHCQLVGTSSLYLPRLIPSNMEAINWDVFISRFQIQGFNVKNGQFSYASDCTGFFSPAIWMGLVTSIILLWILTYGIHMIMQLTTNSRFDDPKGPALSVPQTE</sequence>
<evidence type="ECO:0000256" key="5">
    <source>
        <dbReference type="ARBA" id="ARBA00023136"/>
    </source>
</evidence>
<feature type="domain" description="V-type proton ATPase subunit S1/VOA1 transmembrane" evidence="8">
    <location>
        <begin position="377"/>
        <end position="415"/>
    </location>
</feature>
<keyword evidence="5 6" id="KW-0472">Membrane</keyword>
<organism evidence="9 10">
    <name type="scientific">Chrysolophus pictus</name>
    <name type="common">Golden pheasant</name>
    <name type="synonym">Phasianus pictus</name>
    <dbReference type="NCBI Taxonomy" id="9089"/>
    <lineage>
        <taxon>Eukaryota</taxon>
        <taxon>Metazoa</taxon>
        <taxon>Chordata</taxon>
        <taxon>Craniata</taxon>
        <taxon>Vertebrata</taxon>
        <taxon>Euteleostomi</taxon>
        <taxon>Archelosauria</taxon>
        <taxon>Archosauria</taxon>
        <taxon>Dinosauria</taxon>
        <taxon>Saurischia</taxon>
        <taxon>Theropoda</taxon>
        <taxon>Coelurosauria</taxon>
        <taxon>Aves</taxon>
        <taxon>Neognathae</taxon>
        <taxon>Galloanserae</taxon>
        <taxon>Galliformes</taxon>
        <taxon>Phasianidae</taxon>
        <taxon>Phasianinae</taxon>
        <taxon>Chrysolophus</taxon>
    </lineage>
</organism>
<comment type="subcellular location">
    <subcellularLocation>
        <location evidence="1">Membrane</location>
        <topology evidence="1">Single-pass membrane protein</topology>
    </subcellularLocation>
</comment>
<dbReference type="PANTHER" id="PTHR12471:SF6">
    <property type="entry name" value="ATPASE H+ TRANSPORTING ACCESSORY PROTEIN 1"/>
    <property type="match status" value="1"/>
</dbReference>
<dbReference type="Ensembl" id="ENSCPIT00010007880.1">
    <property type="protein sequence ID" value="ENSCPIP00010006690.1"/>
    <property type="gene ID" value="ENSCPIG00010005170.1"/>
</dbReference>
<feature type="domain" description="V-type proton ATPase subunit S1 luminal" evidence="7">
    <location>
        <begin position="216"/>
        <end position="362"/>
    </location>
</feature>
<dbReference type="FunFam" id="2.40.160.110:FF:000003">
    <property type="entry name" value="ATPase H+ transporting accessory protein 1"/>
    <property type="match status" value="1"/>
</dbReference>
<dbReference type="PANTHER" id="PTHR12471">
    <property type="entry name" value="VACUOLAR ATP SYNTHASE SUBUNIT S1"/>
    <property type="match status" value="1"/>
</dbReference>
<feature type="transmembrane region" description="Helical" evidence="6">
    <location>
        <begin position="382"/>
        <end position="402"/>
    </location>
</feature>
<dbReference type="GO" id="GO:0030659">
    <property type="term" value="C:cytoplasmic vesicle membrane"/>
    <property type="evidence" value="ECO:0007669"/>
    <property type="project" value="UniProtKB-ARBA"/>
</dbReference>
<dbReference type="Pfam" id="PF20520">
    <property type="entry name" value="Ac45-VOA1_TM"/>
    <property type="match status" value="1"/>
</dbReference>
<reference evidence="9" key="1">
    <citation type="submission" date="2025-08" db="UniProtKB">
        <authorList>
            <consortium name="Ensembl"/>
        </authorList>
    </citation>
    <scope>IDENTIFICATION</scope>
</reference>
<protein>
    <recommendedName>
        <fullName evidence="11">V-type proton ATPase subunit S1</fullName>
    </recommendedName>
</protein>
<dbReference type="GO" id="GO:0001671">
    <property type="term" value="F:ATPase activator activity"/>
    <property type="evidence" value="ECO:0007669"/>
    <property type="project" value="TreeGrafter"/>
</dbReference>
<dbReference type="Pfam" id="PF05827">
    <property type="entry name" value="VAS1_LD"/>
    <property type="match status" value="1"/>
</dbReference>
<evidence type="ECO:0008006" key="11">
    <source>
        <dbReference type="Google" id="ProtNLM"/>
    </source>
</evidence>
<evidence type="ECO:0000259" key="7">
    <source>
        <dbReference type="Pfam" id="PF05827"/>
    </source>
</evidence>
<keyword evidence="4 6" id="KW-1133">Transmembrane helix</keyword>
<comment type="similarity">
    <text evidence="2">Belongs to the vacuolar ATPase subunit S1 family.</text>
</comment>
<dbReference type="Proteomes" id="UP000694543">
    <property type="component" value="Unplaced"/>
</dbReference>
<dbReference type="Gene3D" id="2.40.160.110">
    <property type="match status" value="1"/>
</dbReference>
<dbReference type="GO" id="GO:0012505">
    <property type="term" value="C:endomembrane system"/>
    <property type="evidence" value="ECO:0007669"/>
    <property type="project" value="UniProtKB-ARBA"/>
</dbReference>
<evidence type="ECO:0000256" key="4">
    <source>
        <dbReference type="ARBA" id="ARBA00022989"/>
    </source>
</evidence>
<reference evidence="9" key="2">
    <citation type="submission" date="2025-09" db="UniProtKB">
        <authorList>
            <consortium name="Ensembl"/>
        </authorList>
    </citation>
    <scope>IDENTIFICATION</scope>
</reference>
<dbReference type="GO" id="GO:0033176">
    <property type="term" value="C:proton-transporting V-type ATPase complex"/>
    <property type="evidence" value="ECO:0007669"/>
    <property type="project" value="TreeGrafter"/>
</dbReference>
<dbReference type="GO" id="GO:0030641">
    <property type="term" value="P:regulation of cellular pH"/>
    <property type="evidence" value="ECO:0007669"/>
    <property type="project" value="TreeGrafter"/>
</dbReference>
<evidence type="ECO:0000256" key="1">
    <source>
        <dbReference type="ARBA" id="ARBA00004167"/>
    </source>
</evidence>
<evidence type="ECO:0000256" key="2">
    <source>
        <dbReference type="ARBA" id="ARBA00009037"/>
    </source>
</evidence>
<accession>A0A8C3PXD4</accession>
<evidence type="ECO:0000256" key="6">
    <source>
        <dbReference type="SAM" id="Phobius"/>
    </source>
</evidence>
<dbReference type="InterPro" id="IPR008388">
    <property type="entry name" value="Ac45_acc_su"/>
</dbReference>
<keyword evidence="10" id="KW-1185">Reference proteome</keyword>
<dbReference type="AlphaFoldDB" id="A0A8C3PXD4"/>
<evidence type="ECO:0000313" key="10">
    <source>
        <dbReference type="Proteomes" id="UP000694543"/>
    </source>
</evidence>
<evidence type="ECO:0000259" key="8">
    <source>
        <dbReference type="Pfam" id="PF20520"/>
    </source>
</evidence>
<dbReference type="GO" id="GO:0098588">
    <property type="term" value="C:bounding membrane of organelle"/>
    <property type="evidence" value="ECO:0007669"/>
    <property type="project" value="UniProtKB-ARBA"/>
</dbReference>
<proteinExistence type="inferred from homology"/>
<dbReference type="InterPro" id="IPR046756">
    <property type="entry name" value="VAS1/VOA1_TM"/>
</dbReference>
<evidence type="ECO:0000256" key="3">
    <source>
        <dbReference type="ARBA" id="ARBA00022692"/>
    </source>
</evidence>
<name>A0A8C3PXD4_CHRPC</name>
<keyword evidence="3 6" id="KW-0812">Transmembrane</keyword>